<evidence type="ECO:0000256" key="3">
    <source>
        <dbReference type="HAMAP-Rule" id="MF_01671"/>
    </source>
</evidence>
<dbReference type="InterPro" id="IPR055170">
    <property type="entry name" value="GFO_IDH_MocA-like_dom"/>
</dbReference>
<proteinExistence type="inferred from homology"/>
<dbReference type="InterPro" id="IPR000683">
    <property type="entry name" value="Gfo/Idh/MocA-like_OxRdtase_N"/>
</dbReference>
<dbReference type="RefSeq" id="WP_271175196.1">
    <property type="nucleotide sequence ID" value="NZ_BAAAJO010000001.1"/>
</dbReference>
<name>A0A9W6H6D9_9MICO</name>
<keyword evidence="7" id="KW-1185">Reference proteome</keyword>
<evidence type="ECO:0000256" key="2">
    <source>
        <dbReference type="ARBA" id="ARBA00023027"/>
    </source>
</evidence>
<evidence type="ECO:0000313" key="6">
    <source>
        <dbReference type="EMBL" id="GLJ74482.1"/>
    </source>
</evidence>
<dbReference type="InterPro" id="IPR050424">
    <property type="entry name" value="Gfo-Idh-MocA_inositol_DH"/>
</dbReference>
<dbReference type="EMBL" id="BSEN01000001">
    <property type="protein sequence ID" value="GLJ74482.1"/>
    <property type="molecule type" value="Genomic_DNA"/>
</dbReference>
<feature type="domain" description="Gfo/Idh/MocA-like oxidoreductase N-terminal" evidence="4">
    <location>
        <begin position="6"/>
        <end position="126"/>
    </location>
</feature>
<dbReference type="Pfam" id="PF01408">
    <property type="entry name" value="GFO_IDH_MocA"/>
    <property type="match status" value="1"/>
</dbReference>
<dbReference type="Gene3D" id="3.40.50.720">
    <property type="entry name" value="NAD(P)-binding Rossmann-like Domain"/>
    <property type="match status" value="1"/>
</dbReference>
<evidence type="ECO:0000259" key="4">
    <source>
        <dbReference type="Pfam" id="PF01408"/>
    </source>
</evidence>
<dbReference type="GO" id="GO:0019310">
    <property type="term" value="P:inositol catabolic process"/>
    <property type="evidence" value="ECO:0007669"/>
    <property type="project" value="UniProtKB-UniRule"/>
</dbReference>
<comment type="function">
    <text evidence="3">Involved in the oxidation of myo-inositol (MI) to 2-keto-myo-inositol (2KMI or 2-inosose).</text>
</comment>
<keyword evidence="1 3" id="KW-0560">Oxidoreductase</keyword>
<dbReference type="GO" id="GO:0050112">
    <property type="term" value="F:inositol 2-dehydrogenase (NAD+) activity"/>
    <property type="evidence" value="ECO:0007669"/>
    <property type="project" value="UniProtKB-UniRule"/>
</dbReference>
<evidence type="ECO:0000256" key="1">
    <source>
        <dbReference type="ARBA" id="ARBA00023002"/>
    </source>
</evidence>
<feature type="domain" description="GFO/IDH/MocA-like oxidoreductase" evidence="5">
    <location>
        <begin position="135"/>
        <end position="250"/>
    </location>
</feature>
<dbReference type="EC" id="1.1.1.18" evidence="3"/>
<dbReference type="AlphaFoldDB" id="A0A9W6H6D9"/>
<evidence type="ECO:0000259" key="5">
    <source>
        <dbReference type="Pfam" id="PF22725"/>
    </source>
</evidence>
<dbReference type="SUPFAM" id="SSF51735">
    <property type="entry name" value="NAD(P)-binding Rossmann-fold domains"/>
    <property type="match status" value="1"/>
</dbReference>
<dbReference type="GO" id="GO:0000166">
    <property type="term" value="F:nucleotide binding"/>
    <property type="evidence" value="ECO:0007669"/>
    <property type="project" value="InterPro"/>
</dbReference>
<organism evidence="6 7">
    <name type="scientific">Leifsonia poae</name>
    <dbReference type="NCBI Taxonomy" id="110933"/>
    <lineage>
        <taxon>Bacteria</taxon>
        <taxon>Bacillati</taxon>
        <taxon>Actinomycetota</taxon>
        <taxon>Actinomycetes</taxon>
        <taxon>Micrococcales</taxon>
        <taxon>Microbacteriaceae</taxon>
        <taxon>Leifsonia</taxon>
    </lineage>
</organism>
<dbReference type="Proteomes" id="UP001142372">
    <property type="component" value="Unassembled WGS sequence"/>
</dbReference>
<comment type="similarity">
    <text evidence="3">Belongs to the Gfo/Idh/MocA family.</text>
</comment>
<comment type="caution">
    <text evidence="6">The sequence shown here is derived from an EMBL/GenBank/DDBJ whole genome shotgun (WGS) entry which is preliminary data.</text>
</comment>
<dbReference type="HAMAP" id="MF_01671">
    <property type="entry name" value="IolG"/>
    <property type="match status" value="1"/>
</dbReference>
<dbReference type="Gene3D" id="3.30.360.10">
    <property type="entry name" value="Dihydrodipicolinate Reductase, domain 2"/>
    <property type="match status" value="1"/>
</dbReference>
<keyword evidence="2 3" id="KW-0520">NAD</keyword>
<reference evidence="6" key="2">
    <citation type="submission" date="2023-01" db="EMBL/GenBank/DDBJ databases">
        <authorList>
            <person name="Sun Q."/>
            <person name="Evtushenko L."/>
        </authorList>
    </citation>
    <scope>NUCLEOTIDE SEQUENCE</scope>
    <source>
        <strain evidence="6">VKM Ac-1401</strain>
    </source>
</reference>
<dbReference type="PANTHER" id="PTHR43593">
    <property type="match status" value="1"/>
</dbReference>
<dbReference type="InterPro" id="IPR036291">
    <property type="entry name" value="NAD(P)-bd_dom_sf"/>
</dbReference>
<dbReference type="PANTHER" id="PTHR43593:SF1">
    <property type="entry name" value="INOSITOL 2-DEHYDROGENASE"/>
    <property type="match status" value="1"/>
</dbReference>
<accession>A0A9W6H6D9</accession>
<gene>
    <name evidence="3 6" type="primary">iolG</name>
    <name evidence="6" type="ORF">GCM10017584_00550</name>
</gene>
<comment type="catalytic activity">
    <reaction evidence="3">
        <text>myo-inositol + NAD(+) = scyllo-inosose + NADH + H(+)</text>
        <dbReference type="Rhea" id="RHEA:16949"/>
        <dbReference type="ChEBI" id="CHEBI:15378"/>
        <dbReference type="ChEBI" id="CHEBI:17268"/>
        <dbReference type="ChEBI" id="CHEBI:17811"/>
        <dbReference type="ChEBI" id="CHEBI:57540"/>
        <dbReference type="ChEBI" id="CHEBI:57945"/>
        <dbReference type="EC" id="1.1.1.18"/>
    </reaction>
</comment>
<evidence type="ECO:0000313" key="7">
    <source>
        <dbReference type="Proteomes" id="UP001142372"/>
    </source>
</evidence>
<protein>
    <recommendedName>
        <fullName evidence="3">Inositol 2-dehydrogenase</fullName>
        <ecNumber evidence="3">1.1.1.18</ecNumber>
    </recommendedName>
    <alternativeName>
        <fullName evidence="3">Myo-inositol 2-dehydrogenase</fullName>
        <shortName evidence="3">MI 2-dehydrogenase</shortName>
    </alternativeName>
</protein>
<dbReference type="SUPFAM" id="SSF55347">
    <property type="entry name" value="Glyceraldehyde-3-phosphate dehydrogenase-like, C-terminal domain"/>
    <property type="match status" value="1"/>
</dbReference>
<comment type="subunit">
    <text evidence="3">Homotetramer.</text>
</comment>
<dbReference type="Pfam" id="PF22725">
    <property type="entry name" value="GFO_IDH_MocA_C3"/>
    <property type="match status" value="1"/>
</dbReference>
<reference evidence="6" key="1">
    <citation type="journal article" date="2014" name="Int. J. Syst. Evol. Microbiol.">
        <title>Complete genome sequence of Corynebacterium casei LMG S-19264T (=DSM 44701T), isolated from a smear-ripened cheese.</title>
        <authorList>
            <consortium name="US DOE Joint Genome Institute (JGI-PGF)"/>
            <person name="Walter F."/>
            <person name="Albersmeier A."/>
            <person name="Kalinowski J."/>
            <person name="Ruckert C."/>
        </authorList>
    </citation>
    <scope>NUCLEOTIDE SEQUENCE</scope>
    <source>
        <strain evidence="6">VKM Ac-1401</strain>
    </source>
</reference>
<sequence>MTNEPLRVAVVGAGIMGADHIARLTDRTIGATVAAVVEPDAARAAAAVAHLPGVATRTRIEDALEHDGLDAVVIATPGPFHEAVLMPALEAGVDILCEKPLAPSSEAAWRILEAERRTDRPRIQVGFMRRFDEEYIQLKRLIDSGDSGALLALHCAHRNPSTPPGYTESMLITDSVVHEMDVVPWLVGEPIAAVEVRKTRRNSLAPEGLREPQLVLMETESGLLADVEISVNLQFGYQVTTDAVFERGVAEIGRTGGLARYADGAFRRAEHQSYTTRFARAYDSEVQRWVDAVRRGTIDGPSAWDGYLAALVCEAGLEAQGSGRRVEVSYGAKPTFYDS</sequence>
<dbReference type="InterPro" id="IPR023794">
    <property type="entry name" value="MI/DCI_dehydrogenase"/>
</dbReference>